<protein>
    <submittedName>
        <fullName evidence="3">Glutathione S-transferase family protein</fullName>
    </submittedName>
</protein>
<dbReference type="CDD" id="cd03057">
    <property type="entry name" value="GST_N_Beta"/>
    <property type="match status" value="1"/>
</dbReference>
<dbReference type="InterPro" id="IPR010987">
    <property type="entry name" value="Glutathione-S-Trfase_C-like"/>
</dbReference>
<feature type="domain" description="GST C-terminal" evidence="2">
    <location>
        <begin position="84"/>
        <end position="204"/>
    </location>
</feature>
<dbReference type="EMBL" id="JBIHMM010000003">
    <property type="protein sequence ID" value="MFH0254550.1"/>
    <property type="molecule type" value="Genomic_DNA"/>
</dbReference>
<evidence type="ECO:0000259" key="2">
    <source>
        <dbReference type="PROSITE" id="PS50405"/>
    </source>
</evidence>
<evidence type="ECO:0000259" key="1">
    <source>
        <dbReference type="PROSITE" id="PS50404"/>
    </source>
</evidence>
<reference evidence="3 4" key="1">
    <citation type="submission" date="2024-10" db="EMBL/GenBank/DDBJ databases">
        <authorList>
            <person name="Yang X.-N."/>
        </authorList>
    </citation>
    <scope>NUCLEOTIDE SEQUENCE [LARGE SCALE GENOMIC DNA]</scope>
    <source>
        <strain evidence="3 4">CAU 1059</strain>
    </source>
</reference>
<evidence type="ECO:0000313" key="3">
    <source>
        <dbReference type="EMBL" id="MFH0254550.1"/>
    </source>
</evidence>
<dbReference type="Pfam" id="PF14497">
    <property type="entry name" value="GST_C_3"/>
    <property type="match status" value="1"/>
</dbReference>
<dbReference type="InterPro" id="IPR040079">
    <property type="entry name" value="Glutathione_S-Trfase"/>
</dbReference>
<dbReference type="PROSITE" id="PS50405">
    <property type="entry name" value="GST_CTER"/>
    <property type="match status" value="1"/>
</dbReference>
<dbReference type="SUPFAM" id="SSF47616">
    <property type="entry name" value="GST C-terminal domain-like"/>
    <property type="match status" value="1"/>
</dbReference>
<name>A0ABW7I999_9RHOB</name>
<dbReference type="InterPro" id="IPR036282">
    <property type="entry name" value="Glutathione-S-Trfase_C_sf"/>
</dbReference>
<dbReference type="InterPro" id="IPR036249">
    <property type="entry name" value="Thioredoxin-like_sf"/>
</dbReference>
<gene>
    <name evidence="3" type="ORF">ACGRVM_11660</name>
</gene>
<accession>A0ABW7I999</accession>
<feature type="domain" description="GST N-terminal" evidence="1">
    <location>
        <begin position="1"/>
        <end position="79"/>
    </location>
</feature>
<comment type="caution">
    <text evidence="3">The sequence shown here is derived from an EMBL/GenBank/DDBJ whole genome shotgun (WGS) entry which is preliminary data.</text>
</comment>
<dbReference type="SFLD" id="SFLDG01150">
    <property type="entry name" value="Main.1:_Beta-like"/>
    <property type="match status" value="1"/>
</dbReference>
<proteinExistence type="predicted"/>
<dbReference type="Gene3D" id="3.40.30.10">
    <property type="entry name" value="Glutaredoxin"/>
    <property type="match status" value="1"/>
</dbReference>
<dbReference type="PANTHER" id="PTHR44051:SF8">
    <property type="entry name" value="GLUTATHIONE S-TRANSFERASE GSTA"/>
    <property type="match status" value="1"/>
</dbReference>
<keyword evidence="4" id="KW-1185">Reference proteome</keyword>
<dbReference type="InterPro" id="IPR004045">
    <property type="entry name" value="Glutathione_S-Trfase_N"/>
</dbReference>
<evidence type="ECO:0000313" key="4">
    <source>
        <dbReference type="Proteomes" id="UP001607157"/>
    </source>
</evidence>
<dbReference type="Pfam" id="PF02798">
    <property type="entry name" value="GST_N"/>
    <property type="match status" value="1"/>
</dbReference>
<dbReference type="SFLD" id="SFLDS00019">
    <property type="entry name" value="Glutathione_Transferase_(cytos"/>
    <property type="match status" value="1"/>
</dbReference>
<dbReference type="Proteomes" id="UP001607157">
    <property type="component" value="Unassembled WGS sequence"/>
</dbReference>
<organism evidence="3 4">
    <name type="scientific">Roseovarius aquimarinus</name>
    <dbReference type="NCBI Taxonomy" id="1229156"/>
    <lineage>
        <taxon>Bacteria</taxon>
        <taxon>Pseudomonadati</taxon>
        <taxon>Pseudomonadota</taxon>
        <taxon>Alphaproteobacteria</taxon>
        <taxon>Rhodobacterales</taxon>
        <taxon>Roseobacteraceae</taxon>
        <taxon>Roseovarius</taxon>
    </lineage>
</organism>
<dbReference type="PROSITE" id="PS50404">
    <property type="entry name" value="GST_NTER"/>
    <property type="match status" value="1"/>
</dbReference>
<dbReference type="SFLD" id="SFLDG00358">
    <property type="entry name" value="Main_(cytGST)"/>
    <property type="match status" value="1"/>
</dbReference>
<dbReference type="Gene3D" id="1.20.1050.10">
    <property type="match status" value="1"/>
</dbReference>
<dbReference type="SUPFAM" id="SSF52833">
    <property type="entry name" value="Thioredoxin-like"/>
    <property type="match status" value="1"/>
</dbReference>
<dbReference type="CDD" id="cd03188">
    <property type="entry name" value="GST_C_Beta"/>
    <property type="match status" value="1"/>
</dbReference>
<sequence>MKLYYAPGTVSVSIAIALHEAGLDFDSHKVSFKDAEQTKPEYHAINPKGRVPALEIEGGILTETGAILDYIAAIAPEAGLMPEDPVDAARVRGVIHYLASTMQPNHAHGPRAYRWAEKEESHADMRAQVPKTMRASAAYVEDHCLRSPFVMGDHVTAADPHLFVMCLWLKGDGVDPEDFPRISAFLQAMEERASVKAARAAGML</sequence>
<dbReference type="PANTHER" id="PTHR44051">
    <property type="entry name" value="GLUTATHIONE S-TRANSFERASE-RELATED"/>
    <property type="match status" value="1"/>
</dbReference>
<dbReference type="InterPro" id="IPR004046">
    <property type="entry name" value="GST_C"/>
</dbReference>
<dbReference type="RefSeq" id="WP_377171809.1">
    <property type="nucleotide sequence ID" value="NZ_JBHTJC010000003.1"/>
</dbReference>